<dbReference type="Pfam" id="PF07336">
    <property type="entry name" value="ABATE"/>
    <property type="match status" value="1"/>
</dbReference>
<dbReference type="Gene3D" id="1.10.3300.10">
    <property type="entry name" value="Jann2411-like domain"/>
    <property type="match status" value="1"/>
</dbReference>
<dbReference type="AlphaFoldDB" id="A0A4R3M4W3"/>
<dbReference type="PANTHER" id="PTHR35525:SF3">
    <property type="entry name" value="BLL6575 PROTEIN"/>
    <property type="match status" value="1"/>
</dbReference>
<dbReference type="InterPro" id="IPR023286">
    <property type="entry name" value="ABATE_dom_sf"/>
</dbReference>
<proteinExistence type="predicted"/>
<comment type="caution">
    <text evidence="2">The sequence shown here is derived from an EMBL/GenBank/DDBJ whole genome shotgun (WGS) entry which is preliminary data.</text>
</comment>
<dbReference type="PANTHER" id="PTHR35525">
    <property type="entry name" value="BLL6575 PROTEIN"/>
    <property type="match status" value="1"/>
</dbReference>
<feature type="domain" description="Zinc finger CGNR" evidence="1">
    <location>
        <begin position="159"/>
        <end position="198"/>
    </location>
</feature>
<dbReference type="RefSeq" id="WP_132807289.1">
    <property type="nucleotide sequence ID" value="NZ_SMAK01000009.1"/>
</dbReference>
<dbReference type="Pfam" id="PF11706">
    <property type="entry name" value="zf-CGNR"/>
    <property type="match status" value="1"/>
</dbReference>
<dbReference type="Proteomes" id="UP000295678">
    <property type="component" value="Unassembled WGS sequence"/>
</dbReference>
<name>A0A4R3M4W3_9HYPH</name>
<organism evidence="2 3">
    <name type="scientific">Tepidamorphus gemmatus</name>
    <dbReference type="NCBI Taxonomy" id="747076"/>
    <lineage>
        <taxon>Bacteria</taxon>
        <taxon>Pseudomonadati</taxon>
        <taxon>Pseudomonadota</taxon>
        <taxon>Alphaproteobacteria</taxon>
        <taxon>Hyphomicrobiales</taxon>
        <taxon>Tepidamorphaceae</taxon>
        <taxon>Tepidamorphus</taxon>
    </lineage>
</organism>
<dbReference type="InterPro" id="IPR010852">
    <property type="entry name" value="ABATE"/>
</dbReference>
<evidence type="ECO:0000313" key="3">
    <source>
        <dbReference type="Proteomes" id="UP000295678"/>
    </source>
</evidence>
<protein>
    <submittedName>
        <fullName evidence="2">Putative RNA-binding Zn ribbon-like protein</fullName>
    </submittedName>
</protein>
<sequence>MPFPWTRRQFVGGALCLDFTNTVYYADDPARRGDRLHSGEDLADWLRAACRFGTAGAYHPMLELTGDAFDAAAFADLLVLRQAVDDMFRSCVAGRSPPPLSLRFILYALGSTMSAVEIVATGDGFAPATARSVAASAATARAAIAHSALSLALSPAIRRIKRCPACHWLFVDRSRNTSRVWCDMLTCGNRAKARRHHQVRASNQDNHHDQ</sequence>
<reference evidence="2 3" key="1">
    <citation type="submission" date="2019-03" db="EMBL/GenBank/DDBJ databases">
        <title>Genomic Encyclopedia of Type Strains, Phase IV (KMG-IV): sequencing the most valuable type-strain genomes for metagenomic binning, comparative biology and taxonomic classification.</title>
        <authorList>
            <person name="Goeker M."/>
        </authorList>
    </citation>
    <scope>NUCLEOTIDE SEQUENCE [LARGE SCALE GENOMIC DNA]</scope>
    <source>
        <strain evidence="2 3">DSM 19345</strain>
    </source>
</reference>
<dbReference type="EMBL" id="SMAK01000009">
    <property type="protein sequence ID" value="TCT08361.1"/>
    <property type="molecule type" value="Genomic_DNA"/>
</dbReference>
<accession>A0A4R3M4W3</accession>
<dbReference type="OrthoDB" id="9808437at2"/>
<evidence type="ECO:0000259" key="1">
    <source>
        <dbReference type="Pfam" id="PF11706"/>
    </source>
</evidence>
<evidence type="ECO:0000313" key="2">
    <source>
        <dbReference type="EMBL" id="TCT08361.1"/>
    </source>
</evidence>
<keyword evidence="3" id="KW-1185">Reference proteome</keyword>
<gene>
    <name evidence="2" type="ORF">EDC22_10936</name>
</gene>
<dbReference type="InterPro" id="IPR021005">
    <property type="entry name" value="Znf_CGNR"/>
</dbReference>
<dbReference type="SUPFAM" id="SSF160904">
    <property type="entry name" value="Jann2411-like"/>
    <property type="match status" value="1"/>
</dbReference>